<evidence type="ECO:0000256" key="1">
    <source>
        <dbReference type="SAM" id="Phobius"/>
    </source>
</evidence>
<dbReference type="EMBL" id="VDDB01000007">
    <property type="protein sequence ID" value="TNB97091.1"/>
    <property type="molecule type" value="Genomic_DNA"/>
</dbReference>
<dbReference type="RefSeq" id="WP_096797150.1">
    <property type="nucleotide sequence ID" value="NZ_VDDB01000007.1"/>
</dbReference>
<comment type="caution">
    <text evidence="2">The sequence shown here is derived from an EMBL/GenBank/DDBJ whole genome shotgun (WGS) entry which is preliminary data.</text>
</comment>
<evidence type="ECO:0000313" key="2">
    <source>
        <dbReference type="EMBL" id="TNB97091.1"/>
    </source>
</evidence>
<evidence type="ECO:0000313" key="3">
    <source>
        <dbReference type="Proteomes" id="UP000306272"/>
    </source>
</evidence>
<keyword evidence="1" id="KW-0472">Membrane</keyword>
<proteinExistence type="predicted"/>
<gene>
    <name evidence="2" type="ORF">FHG55_08380</name>
</gene>
<dbReference type="AlphaFoldDB" id="A0A5C4L1N8"/>
<name>A0A5C4L1N8_PSEJE</name>
<accession>A0A5C4L1N8</accession>
<sequence length="206" mass="22881">MKDHTISMVSGLAGVIIGALLQFAITYQLVEKPKIAIEEKKTAIEVQKIISSLSANIETECSSEKGDNWTWHINCQAINKGTFPINVRIKEASLYLVSDQKRVPLKQGQNFSISFPKENYKPILNAGSRGYLDYYIILNKHDYPDGVKQASTGANTIFEFETSPAAQRFLIKNFPDAEAFIQEYSKSGVNFMTLLTDSKDSSSGNG</sequence>
<feature type="transmembrane region" description="Helical" evidence="1">
    <location>
        <begin position="6"/>
        <end position="30"/>
    </location>
</feature>
<dbReference type="Proteomes" id="UP000306272">
    <property type="component" value="Unassembled WGS sequence"/>
</dbReference>
<keyword evidence="3" id="KW-1185">Reference proteome</keyword>
<organism evidence="2 3">
    <name type="scientific">Pseudomonas jessenii</name>
    <dbReference type="NCBI Taxonomy" id="77298"/>
    <lineage>
        <taxon>Bacteria</taxon>
        <taxon>Pseudomonadati</taxon>
        <taxon>Pseudomonadota</taxon>
        <taxon>Gammaproteobacteria</taxon>
        <taxon>Pseudomonadales</taxon>
        <taxon>Pseudomonadaceae</taxon>
        <taxon>Pseudomonas</taxon>
    </lineage>
</organism>
<keyword evidence="1" id="KW-1133">Transmembrane helix</keyword>
<protein>
    <submittedName>
        <fullName evidence="2">Uncharacterized protein</fullName>
    </submittedName>
</protein>
<reference evidence="2" key="1">
    <citation type="submission" date="2019-06" db="EMBL/GenBank/DDBJ databases">
        <title>Pseudomonas-derived Butenolides : (Bio)synthesis of Styrolides.</title>
        <authorList>
            <person name="Klapper M."/>
            <person name="Chowdhury S."/>
            <person name="Stallforth P."/>
        </authorList>
    </citation>
    <scope>NUCLEOTIDE SEQUENCE [LARGE SCALE GENOMIC DNA]</scope>
    <source>
        <strain evidence="2">EC-S101</strain>
    </source>
</reference>
<keyword evidence="1" id="KW-0812">Transmembrane</keyword>